<reference evidence="3 4" key="1">
    <citation type="journal article" date="2020" name="ISME J.">
        <title>Uncovering the hidden diversity of litter-decomposition mechanisms in mushroom-forming fungi.</title>
        <authorList>
            <person name="Floudas D."/>
            <person name="Bentzer J."/>
            <person name="Ahren D."/>
            <person name="Johansson T."/>
            <person name="Persson P."/>
            <person name="Tunlid A."/>
        </authorList>
    </citation>
    <scope>NUCLEOTIDE SEQUENCE [LARGE SCALE GENOMIC DNA]</scope>
    <source>
        <strain evidence="3 4">CBS 291.85</strain>
    </source>
</reference>
<dbReference type="PANTHER" id="PTHR10622">
    <property type="entry name" value="HET DOMAIN-CONTAINING PROTEIN"/>
    <property type="match status" value="1"/>
</dbReference>
<dbReference type="InterPro" id="IPR058525">
    <property type="entry name" value="DUF8212"/>
</dbReference>
<feature type="domain" description="DUF8212" evidence="2">
    <location>
        <begin position="222"/>
        <end position="328"/>
    </location>
</feature>
<evidence type="ECO:0000313" key="4">
    <source>
        <dbReference type="Proteomes" id="UP000559256"/>
    </source>
</evidence>
<dbReference type="EMBL" id="JAACJM010000014">
    <property type="protein sequence ID" value="KAF5368843.1"/>
    <property type="molecule type" value="Genomic_DNA"/>
</dbReference>
<organism evidence="3 4">
    <name type="scientific">Tetrapyrgos nigripes</name>
    <dbReference type="NCBI Taxonomy" id="182062"/>
    <lineage>
        <taxon>Eukaryota</taxon>
        <taxon>Fungi</taxon>
        <taxon>Dikarya</taxon>
        <taxon>Basidiomycota</taxon>
        <taxon>Agaricomycotina</taxon>
        <taxon>Agaricomycetes</taxon>
        <taxon>Agaricomycetidae</taxon>
        <taxon>Agaricales</taxon>
        <taxon>Marasmiineae</taxon>
        <taxon>Marasmiaceae</taxon>
        <taxon>Tetrapyrgos</taxon>
    </lineage>
</organism>
<keyword evidence="4" id="KW-1185">Reference proteome</keyword>
<feature type="domain" description="Heterokaryon incompatibility" evidence="1">
    <location>
        <begin position="21"/>
        <end position="111"/>
    </location>
</feature>
<comment type="caution">
    <text evidence="3">The sequence shown here is derived from an EMBL/GenBank/DDBJ whole genome shotgun (WGS) entry which is preliminary data.</text>
</comment>
<dbReference type="PANTHER" id="PTHR10622:SF10">
    <property type="entry name" value="HET DOMAIN-CONTAINING PROTEIN"/>
    <property type="match status" value="1"/>
</dbReference>
<gene>
    <name evidence="3" type="ORF">D9758_002899</name>
</gene>
<evidence type="ECO:0008006" key="5">
    <source>
        <dbReference type="Google" id="ProtNLM"/>
    </source>
</evidence>
<proteinExistence type="predicted"/>
<dbReference type="Proteomes" id="UP000559256">
    <property type="component" value="Unassembled WGS sequence"/>
</dbReference>
<name>A0A8H5LTE2_9AGAR</name>
<evidence type="ECO:0000259" key="2">
    <source>
        <dbReference type="Pfam" id="PF26640"/>
    </source>
</evidence>
<protein>
    <recommendedName>
        <fullName evidence="5">HET-domain-containing protein</fullName>
    </recommendedName>
</protein>
<accession>A0A8H5LTE2</accession>
<dbReference type="InterPro" id="IPR010730">
    <property type="entry name" value="HET"/>
</dbReference>
<dbReference type="Pfam" id="PF06985">
    <property type="entry name" value="HET"/>
    <property type="match status" value="1"/>
</dbReference>
<dbReference type="Pfam" id="PF26640">
    <property type="entry name" value="DUF8212"/>
    <property type="match status" value="1"/>
</dbReference>
<dbReference type="AlphaFoldDB" id="A0A8H5LTE2"/>
<sequence>MRLLNTKSFKLHEFQTNIPPYAILSHTWDKEEVTFQDIQNLQTAKRKAGYTKVKTACARAQRYSFEWIWIDSCCINKESSAELSEAINSMYQYYEDAVVCYVYLCDVSAKEHPRDPRSTFRDSRWFKRGWTLQELLAPIHVVFLDKDWTRIGTRSSLRDVISAVTAIPVGVFEGRDVAEYSVAQRMSWAALRETTRPEDTAYCLMGIFGVSMPPIYGEGGAKAFMRLQQEIIKISDDRSIFAWVASEESGKKERGLLARSPYEFRMSGEVEASKSDDISDRSSYSFGNNGLRIHLPLEEFTDSSSSSSHRPHGKDIVLAFLLCQSSKDSSYLSIYLRKTNGKQYVRCYPDELVLKPSPPSLDNLSEITVREQPVPRQLRWTDQYTDSVVYHVQLLPSARHFVPDSSSSLSPASKSGTSLSLAWWGEAALTYKHQATRENAFTLQFTRQTRVSSYTLQISRRDGDVRTFSDTSDPHMGRLLGRVDKGGYISVTCEMGGHPGARSLEVEYIPVPRDPATIRLIMAPKMLPPDSGFLVPFTFAHLQLEEIYPPDLFGKRLQNMVYVTSFNDSDYGTSFDVNTASASLFTGFRLLTFSVSDDLLAPDSPSFFHVVLGMQREGPGLGSRAAPWVDVILPRVKKTLPNAKGSLEFELENAEQVWRSYASRSSSSLSSDLLKATQSETVTGADAIASTYNDFDSYWRLVVVVENRKSLQLGSYLLRMKWEPRSWSQ</sequence>
<evidence type="ECO:0000259" key="1">
    <source>
        <dbReference type="Pfam" id="PF06985"/>
    </source>
</evidence>
<evidence type="ECO:0000313" key="3">
    <source>
        <dbReference type="EMBL" id="KAF5368843.1"/>
    </source>
</evidence>